<keyword evidence="4" id="KW-1185">Reference proteome</keyword>
<keyword evidence="2" id="KW-0233">DNA recombination</keyword>
<dbReference type="EMBL" id="PTJD01000014">
    <property type="protein sequence ID" value="PPK92506.1"/>
    <property type="molecule type" value="Genomic_DNA"/>
</dbReference>
<gene>
    <name evidence="3" type="ORF">CLV92_114107</name>
</gene>
<evidence type="ECO:0008006" key="5">
    <source>
        <dbReference type="Google" id="ProtNLM"/>
    </source>
</evidence>
<dbReference type="Gene3D" id="1.10.443.10">
    <property type="entry name" value="Intergrase catalytic core"/>
    <property type="match status" value="1"/>
</dbReference>
<dbReference type="GO" id="GO:0015074">
    <property type="term" value="P:DNA integration"/>
    <property type="evidence" value="ECO:0007669"/>
    <property type="project" value="InterPro"/>
</dbReference>
<protein>
    <recommendedName>
        <fullName evidence="5">Tyr recombinase domain-containing protein</fullName>
    </recommendedName>
</protein>
<dbReference type="InterPro" id="IPR011010">
    <property type="entry name" value="DNA_brk_join_enz"/>
</dbReference>
<dbReference type="GO" id="GO:0003677">
    <property type="term" value="F:DNA binding"/>
    <property type="evidence" value="ECO:0007669"/>
    <property type="project" value="UniProtKB-KW"/>
</dbReference>
<comment type="caution">
    <text evidence="3">The sequence shown here is derived from an EMBL/GenBank/DDBJ whole genome shotgun (WGS) entry which is preliminary data.</text>
</comment>
<accession>A0A2S6IE91</accession>
<keyword evidence="1" id="KW-0238">DNA-binding</keyword>
<dbReference type="AlphaFoldDB" id="A0A2S6IE91"/>
<evidence type="ECO:0000313" key="4">
    <source>
        <dbReference type="Proteomes" id="UP000239485"/>
    </source>
</evidence>
<evidence type="ECO:0000256" key="2">
    <source>
        <dbReference type="ARBA" id="ARBA00023172"/>
    </source>
</evidence>
<dbReference type="Gene3D" id="1.10.150.130">
    <property type="match status" value="1"/>
</dbReference>
<dbReference type="InterPro" id="IPR010998">
    <property type="entry name" value="Integrase_recombinase_N"/>
</dbReference>
<sequence>MGPSAASVRHIHTTLRRSLNVAMKWGPVSRNVALLVDPPSRQEYRVEPLTVEKARQVLAAARGERLEARWVAALTLGLRQGEALGLCWEDAADRGLAAAGAEHAPAGRH</sequence>
<organism evidence="3 4">
    <name type="scientific">Kineococcus xinjiangensis</name>
    <dbReference type="NCBI Taxonomy" id="512762"/>
    <lineage>
        <taxon>Bacteria</taxon>
        <taxon>Bacillati</taxon>
        <taxon>Actinomycetota</taxon>
        <taxon>Actinomycetes</taxon>
        <taxon>Kineosporiales</taxon>
        <taxon>Kineosporiaceae</taxon>
        <taxon>Kineococcus</taxon>
    </lineage>
</organism>
<proteinExistence type="predicted"/>
<dbReference type="Proteomes" id="UP000239485">
    <property type="component" value="Unassembled WGS sequence"/>
</dbReference>
<dbReference type="InterPro" id="IPR013762">
    <property type="entry name" value="Integrase-like_cat_sf"/>
</dbReference>
<dbReference type="GO" id="GO:0006310">
    <property type="term" value="P:DNA recombination"/>
    <property type="evidence" value="ECO:0007669"/>
    <property type="project" value="UniProtKB-KW"/>
</dbReference>
<dbReference type="SUPFAM" id="SSF56349">
    <property type="entry name" value="DNA breaking-rejoining enzymes"/>
    <property type="match status" value="1"/>
</dbReference>
<reference evidence="3 4" key="1">
    <citation type="submission" date="2018-02" db="EMBL/GenBank/DDBJ databases">
        <title>Genomic Encyclopedia of Archaeal and Bacterial Type Strains, Phase II (KMG-II): from individual species to whole genera.</title>
        <authorList>
            <person name="Goeker M."/>
        </authorList>
    </citation>
    <scope>NUCLEOTIDE SEQUENCE [LARGE SCALE GENOMIC DNA]</scope>
    <source>
        <strain evidence="3 4">DSM 22857</strain>
    </source>
</reference>
<evidence type="ECO:0000256" key="1">
    <source>
        <dbReference type="ARBA" id="ARBA00023125"/>
    </source>
</evidence>
<name>A0A2S6IE91_9ACTN</name>
<evidence type="ECO:0000313" key="3">
    <source>
        <dbReference type="EMBL" id="PPK92506.1"/>
    </source>
</evidence>